<dbReference type="AlphaFoldDB" id="A0AAP9T2Q2"/>
<gene>
    <name evidence="2" type="ORF">FX987_04394</name>
</gene>
<proteinExistence type="predicted"/>
<evidence type="ECO:0000259" key="1">
    <source>
        <dbReference type="Pfam" id="PF04717"/>
    </source>
</evidence>
<keyword evidence="3" id="KW-1185">Reference proteome</keyword>
<dbReference type="InterPro" id="IPR013046">
    <property type="entry name" value="GpV/Gp45"/>
</dbReference>
<dbReference type="NCBIfam" id="TIGR01644">
    <property type="entry name" value="phage_P2_V"/>
    <property type="match status" value="1"/>
</dbReference>
<name>A0AAP9T2Q2_9GAMM</name>
<sequence>MTNAAELLRLIHNLIRIGTIAEVDHGNPDADPPKPPRVRVDIGDMKTGWLRWVESRAGTTRTWCPPTVDEQAIVFAPGGDLNAAVVLTGLFRDLHPAPSDNGDHFHAVMPDGAVIDYNHVEHHLKVDIPGDITINAKGEIRITATGDMHLKGRNIYEN</sequence>
<dbReference type="Proteomes" id="UP000509761">
    <property type="component" value="Chromosome"/>
</dbReference>
<dbReference type="RefSeq" id="WP_174788394.1">
    <property type="nucleotide sequence ID" value="NZ_CP054580.1"/>
</dbReference>
<organism evidence="2 3">
    <name type="scientific">Vreelandella titanicae</name>
    <dbReference type="NCBI Taxonomy" id="664683"/>
    <lineage>
        <taxon>Bacteria</taxon>
        <taxon>Pseudomonadati</taxon>
        <taxon>Pseudomonadota</taxon>
        <taxon>Gammaproteobacteria</taxon>
        <taxon>Oceanospirillales</taxon>
        <taxon>Halomonadaceae</taxon>
        <taxon>Vreelandella</taxon>
    </lineage>
</organism>
<evidence type="ECO:0000313" key="2">
    <source>
        <dbReference type="EMBL" id="QKS26585.1"/>
    </source>
</evidence>
<evidence type="ECO:0000313" key="3">
    <source>
        <dbReference type="Proteomes" id="UP000509761"/>
    </source>
</evidence>
<dbReference type="Gene3D" id="2.40.50.230">
    <property type="entry name" value="Gp5 N-terminal domain"/>
    <property type="match status" value="1"/>
</dbReference>
<accession>A0AAP9T2Q2</accession>
<dbReference type="Pfam" id="PF04717">
    <property type="entry name" value="Phage_base_V"/>
    <property type="match status" value="1"/>
</dbReference>
<reference evidence="2 3" key="1">
    <citation type="submission" date="2019-12" db="EMBL/GenBank/DDBJ databases">
        <title>Genome sequencing and assembly of endphytes of Porphyra tenera.</title>
        <authorList>
            <person name="Park J.M."/>
            <person name="Shin R."/>
            <person name="Jo S.H."/>
        </authorList>
    </citation>
    <scope>NUCLEOTIDE SEQUENCE [LARGE SCALE GENOMIC DNA]</scope>
    <source>
        <strain evidence="2 3">GPM3</strain>
    </source>
</reference>
<feature type="domain" description="Gp5/Type VI secretion system Vgr protein OB-fold" evidence="1">
    <location>
        <begin position="30"/>
        <end position="91"/>
    </location>
</feature>
<dbReference type="InterPro" id="IPR006531">
    <property type="entry name" value="Gp5/Vgr_OB"/>
</dbReference>
<dbReference type="EMBL" id="CP054580">
    <property type="protein sequence ID" value="QKS26585.1"/>
    <property type="molecule type" value="Genomic_DNA"/>
</dbReference>
<protein>
    <recommendedName>
        <fullName evidence="1">Gp5/Type VI secretion system Vgr protein OB-fold domain-containing protein</fullName>
    </recommendedName>
</protein>
<dbReference type="Gene3D" id="6.20.150.10">
    <property type="match status" value="1"/>
</dbReference>
<dbReference type="InterPro" id="IPR037026">
    <property type="entry name" value="Vgr_OB-fold_dom_sf"/>
</dbReference>